<evidence type="ECO:0000259" key="1">
    <source>
        <dbReference type="SMART" id="SM00642"/>
    </source>
</evidence>
<comment type="caution">
    <text evidence="2">The sequence shown here is derived from an EMBL/GenBank/DDBJ whole genome shotgun (WGS) entry which is preliminary data.</text>
</comment>
<keyword evidence="3" id="KW-1185">Reference proteome</keyword>
<dbReference type="Gene3D" id="3.90.400.10">
    <property type="entry name" value="Oligo-1,6-glucosidase, Domain 2"/>
    <property type="match status" value="1"/>
</dbReference>
<dbReference type="InterPro" id="IPR006047">
    <property type="entry name" value="GH13_cat_dom"/>
</dbReference>
<dbReference type="Gene3D" id="2.60.40.1180">
    <property type="entry name" value="Golgi alpha-mannosidase II"/>
    <property type="match status" value="1"/>
</dbReference>
<dbReference type="AlphaFoldDB" id="A0A563UJI8"/>
<organism evidence="2 3">
    <name type="scientific">Mucilaginibacter pallidiroseus</name>
    <dbReference type="NCBI Taxonomy" id="2599295"/>
    <lineage>
        <taxon>Bacteria</taxon>
        <taxon>Pseudomonadati</taxon>
        <taxon>Bacteroidota</taxon>
        <taxon>Sphingobacteriia</taxon>
        <taxon>Sphingobacteriales</taxon>
        <taxon>Sphingobacteriaceae</taxon>
        <taxon>Mucilaginibacter</taxon>
    </lineage>
</organism>
<dbReference type="InterPro" id="IPR017853">
    <property type="entry name" value="GH"/>
</dbReference>
<dbReference type="Pfam" id="PF00128">
    <property type="entry name" value="Alpha-amylase"/>
    <property type="match status" value="1"/>
</dbReference>
<dbReference type="PANTHER" id="PTHR10357:SF219">
    <property type="entry name" value="MALTOSE ALPHA-D-GLUCOSYLTRANSFERASE"/>
    <property type="match status" value="1"/>
</dbReference>
<dbReference type="GO" id="GO:0005975">
    <property type="term" value="P:carbohydrate metabolic process"/>
    <property type="evidence" value="ECO:0007669"/>
    <property type="project" value="InterPro"/>
</dbReference>
<evidence type="ECO:0000313" key="2">
    <source>
        <dbReference type="EMBL" id="TWR31550.1"/>
    </source>
</evidence>
<dbReference type="SMART" id="SM00642">
    <property type="entry name" value="Aamy"/>
    <property type="match status" value="1"/>
</dbReference>
<dbReference type="CDD" id="cd11334">
    <property type="entry name" value="AmyAc_TreS"/>
    <property type="match status" value="1"/>
</dbReference>
<feature type="domain" description="Glycosyl hydrolase family 13 catalytic" evidence="1">
    <location>
        <begin position="52"/>
        <end position="431"/>
    </location>
</feature>
<gene>
    <name evidence="2" type="ORF">FPZ43_03495</name>
</gene>
<dbReference type="SUPFAM" id="SSF51445">
    <property type="entry name" value="(Trans)glycosidases"/>
    <property type="match status" value="1"/>
</dbReference>
<dbReference type="EMBL" id="VOEJ01000001">
    <property type="protein sequence ID" value="TWR31550.1"/>
    <property type="molecule type" value="Genomic_DNA"/>
</dbReference>
<dbReference type="Gene3D" id="3.20.20.80">
    <property type="entry name" value="Glycosidases"/>
    <property type="match status" value="1"/>
</dbReference>
<name>A0A563UJI8_9SPHI</name>
<dbReference type="Proteomes" id="UP000320042">
    <property type="component" value="Unassembled WGS sequence"/>
</dbReference>
<protein>
    <submittedName>
        <fullName evidence="2">Trehalose synthase</fullName>
    </submittedName>
</protein>
<dbReference type="PROSITE" id="PS51257">
    <property type="entry name" value="PROKAR_LIPOPROTEIN"/>
    <property type="match status" value="1"/>
</dbReference>
<dbReference type="PANTHER" id="PTHR10357">
    <property type="entry name" value="ALPHA-AMYLASE FAMILY MEMBER"/>
    <property type="match status" value="1"/>
</dbReference>
<sequence length="581" mass="66333">MLSKKLNTMPTGLASRLLLFLIAVLIASACKKSPAGYDNSKPAWYKQAIIYNLDVKVFKDSDGDGLGDFNGLTSKLDYLLSLGVNTIWLAPFQPSPWEDDGYDITDYMVVDQRLGSEQDFKNFIKAAKAKHIRVIMDMVLNHTSSRHPWFLASKDSSSVKRNWYLWSRQRPKDWDKGMGFPEVEKESWRFDSAADAYYFHRFYRFEPDLNFQNPALMQESKRILDHWLSLGLDGFRFDAVPFIIDDPRKSSEKPDHDFTLLHQLAGYIKVKNPQALILGEANISPEENRDYFSKNNDGLDMMLNFEVNEYTFLALATGKTKELKKALEVTAKKPASDQWAVFLRNHDEVDLGKLNKKDFELVNQKMGPDSNMQLYGRGIRRRLAPMLNNNQQRLQLAYSLLYALPGTPILRYGEEIGMGDDLHLFERLAVRTPMQWDSSANAGFSKAKKTFRPVIDTGLYSYKAVSVQKQSQQYLSLLNYIRRLSSLRKQYQLAGKGQWKLLETNTDNVLCLLHEDGKGPILTVFNFAERPLTAEIKTDLSGSADKELLTGQASKLSITNGKLTIPLTGYGAQWLLWHVNN</sequence>
<accession>A0A563UJI8</accession>
<proteinExistence type="predicted"/>
<dbReference type="InterPro" id="IPR013780">
    <property type="entry name" value="Glyco_hydro_b"/>
</dbReference>
<dbReference type="OrthoDB" id="9806009at2"/>
<evidence type="ECO:0000313" key="3">
    <source>
        <dbReference type="Proteomes" id="UP000320042"/>
    </source>
</evidence>
<dbReference type="InterPro" id="IPR045857">
    <property type="entry name" value="O16G_dom_2"/>
</dbReference>
<dbReference type="SUPFAM" id="SSF51011">
    <property type="entry name" value="Glycosyl hydrolase domain"/>
    <property type="match status" value="1"/>
</dbReference>
<reference evidence="2 3" key="1">
    <citation type="submission" date="2019-07" db="EMBL/GenBank/DDBJ databases">
        <authorList>
            <person name="Kim J."/>
        </authorList>
    </citation>
    <scope>NUCLEOTIDE SEQUENCE [LARGE SCALE GENOMIC DNA]</scope>
    <source>
        <strain evidence="3">dk17</strain>
    </source>
</reference>